<comment type="caution">
    <text evidence="1">The sequence shown here is derived from an EMBL/GenBank/DDBJ whole genome shotgun (WGS) entry which is preliminary data.</text>
</comment>
<accession>X1LC76</accession>
<protein>
    <submittedName>
        <fullName evidence="1">Uncharacterized protein</fullName>
    </submittedName>
</protein>
<organism evidence="1">
    <name type="scientific">marine sediment metagenome</name>
    <dbReference type="NCBI Taxonomy" id="412755"/>
    <lineage>
        <taxon>unclassified sequences</taxon>
        <taxon>metagenomes</taxon>
        <taxon>ecological metagenomes</taxon>
    </lineage>
</organism>
<proteinExistence type="predicted"/>
<gene>
    <name evidence="1" type="ORF">S06H3_16494</name>
</gene>
<reference evidence="1" key="1">
    <citation type="journal article" date="2014" name="Front. Microbiol.">
        <title>High frequency of phylogenetically diverse reductive dehalogenase-homologous genes in deep subseafloor sedimentary metagenomes.</title>
        <authorList>
            <person name="Kawai M."/>
            <person name="Futagami T."/>
            <person name="Toyoda A."/>
            <person name="Takaki Y."/>
            <person name="Nishi S."/>
            <person name="Hori S."/>
            <person name="Arai W."/>
            <person name="Tsubouchi T."/>
            <person name="Morono Y."/>
            <person name="Uchiyama I."/>
            <person name="Ito T."/>
            <person name="Fujiyama A."/>
            <person name="Inagaki F."/>
            <person name="Takami H."/>
        </authorList>
    </citation>
    <scope>NUCLEOTIDE SEQUENCE</scope>
    <source>
        <strain evidence="1">Expedition CK06-06</strain>
    </source>
</reference>
<sequence>EFKQELTNRTDLGISTKNKYLTTARVFLKELNRQGGYPCRYNPEYKDL</sequence>
<name>X1LC76_9ZZZZ</name>
<evidence type="ECO:0000313" key="1">
    <source>
        <dbReference type="EMBL" id="GAI16907.1"/>
    </source>
</evidence>
<dbReference type="EMBL" id="BARV01008163">
    <property type="protein sequence ID" value="GAI16907.1"/>
    <property type="molecule type" value="Genomic_DNA"/>
</dbReference>
<dbReference type="AlphaFoldDB" id="X1LC76"/>
<feature type="non-terminal residue" evidence="1">
    <location>
        <position position="1"/>
    </location>
</feature>